<sequence length="355" mass="40640">MDKETKRVVTVMMILLAIGVGFAISKIVKANKELSVEVKTEADRTRYIGANGMSFYSMVDTPNAIYTLIDTEGDTDAYKIAKAVYAIDKQTGKMEMVPGSRKMKYGYDGIDSTFGNEHYLGWIEADTDYTTRTVIYDIEQEKIIKKLNDSDTQSFFGAKVVDHTLYWMESDPRLADDSPSIMKSYNLKTSTEKEIDKINTGGTVFAFSDKKMWYKNEGMLKTYDLISGKHEIYNLGVDFNDLKPANDHLVAYFKYQNESMEYLYLYDTNLRKSVLLSDKDPDMKATFNGKGRIVSDFISYNITEIDSVKYDKTIQKEYPDNARFSTDEQIDSLLFITDLGEHEEIILMDDEALGW</sequence>
<protein>
    <recommendedName>
        <fullName evidence="3">DUF5050 domain-containing protein</fullName>
    </recommendedName>
</protein>
<dbReference type="Proteomes" id="UP000564536">
    <property type="component" value="Unassembled WGS sequence"/>
</dbReference>
<comment type="caution">
    <text evidence="1">The sequence shown here is derived from an EMBL/GenBank/DDBJ whole genome shotgun (WGS) entry which is preliminary data.</text>
</comment>
<dbReference type="AlphaFoldDB" id="A0A841Z338"/>
<evidence type="ECO:0008006" key="3">
    <source>
        <dbReference type="Google" id="ProtNLM"/>
    </source>
</evidence>
<evidence type="ECO:0000313" key="2">
    <source>
        <dbReference type="Proteomes" id="UP000564536"/>
    </source>
</evidence>
<gene>
    <name evidence="1" type="ORF">HB943_03790</name>
</gene>
<name>A0A841Z338_9LIST</name>
<evidence type="ECO:0000313" key="1">
    <source>
        <dbReference type="EMBL" id="MBC1499714.1"/>
    </source>
</evidence>
<proteinExistence type="predicted"/>
<dbReference type="RefSeq" id="WP_185424725.1">
    <property type="nucleotide sequence ID" value="NZ_JAARRL010000004.1"/>
</dbReference>
<reference evidence="1 2" key="1">
    <citation type="submission" date="2020-03" db="EMBL/GenBank/DDBJ databases">
        <title>Soil Listeria distribution.</title>
        <authorList>
            <person name="Liao J."/>
            <person name="Wiedmann M."/>
        </authorList>
    </citation>
    <scope>NUCLEOTIDE SEQUENCE [LARGE SCALE GENOMIC DNA]</scope>
    <source>
        <strain evidence="1 2">FSL L7-1523</strain>
    </source>
</reference>
<accession>A0A841Z338</accession>
<organism evidence="1 2">
    <name type="scientific">Listeria weihenstephanensis</name>
    <dbReference type="NCBI Taxonomy" id="1006155"/>
    <lineage>
        <taxon>Bacteria</taxon>
        <taxon>Bacillati</taxon>
        <taxon>Bacillota</taxon>
        <taxon>Bacilli</taxon>
        <taxon>Bacillales</taxon>
        <taxon>Listeriaceae</taxon>
        <taxon>Listeria</taxon>
    </lineage>
</organism>
<dbReference type="EMBL" id="JAARRL010000004">
    <property type="protein sequence ID" value="MBC1499714.1"/>
    <property type="molecule type" value="Genomic_DNA"/>
</dbReference>